<evidence type="ECO:0000256" key="1">
    <source>
        <dbReference type="SAM" id="SignalP"/>
    </source>
</evidence>
<gene>
    <name evidence="2" type="ORF">DSM104440_00673</name>
</gene>
<evidence type="ECO:0000313" key="2">
    <source>
        <dbReference type="EMBL" id="QJR13883.1"/>
    </source>
</evidence>
<feature type="chain" id="PRO_5026659630" evidence="1">
    <location>
        <begin position="17"/>
        <end position="194"/>
    </location>
</feature>
<protein>
    <submittedName>
        <fullName evidence="2">Uncharacterized protein</fullName>
    </submittedName>
</protein>
<dbReference type="KEGG" id="upl:DSM104440_00673"/>
<feature type="signal peptide" evidence="1">
    <location>
        <begin position="1"/>
        <end position="16"/>
    </location>
</feature>
<evidence type="ECO:0000313" key="3">
    <source>
        <dbReference type="Proteomes" id="UP000503096"/>
    </source>
</evidence>
<organism evidence="2 3">
    <name type="scientific">Usitatibacter palustris</name>
    <dbReference type="NCBI Taxonomy" id="2732487"/>
    <lineage>
        <taxon>Bacteria</taxon>
        <taxon>Pseudomonadati</taxon>
        <taxon>Pseudomonadota</taxon>
        <taxon>Betaproteobacteria</taxon>
        <taxon>Nitrosomonadales</taxon>
        <taxon>Usitatibacteraceae</taxon>
        <taxon>Usitatibacter</taxon>
    </lineage>
</organism>
<reference evidence="2 3" key="1">
    <citation type="submission" date="2020-04" db="EMBL/GenBank/DDBJ databases">
        <title>Usitatibacter rugosus gen. nov., sp. nov. and Usitatibacter palustris sp. nov., novel members of Usitatibacteraceae fam. nov. within the order Nitrosomonadales isolated from soil.</title>
        <authorList>
            <person name="Huber K.J."/>
            <person name="Neumann-Schaal M."/>
            <person name="Geppert A."/>
            <person name="Luckner M."/>
            <person name="Wanner G."/>
            <person name="Overmann J."/>
        </authorList>
    </citation>
    <scope>NUCLEOTIDE SEQUENCE [LARGE SCALE GENOMIC DNA]</scope>
    <source>
        <strain evidence="2 3">Swamp67</strain>
    </source>
</reference>
<dbReference type="InParanoid" id="A0A6M4H5F1"/>
<dbReference type="AlphaFoldDB" id="A0A6M4H5F1"/>
<keyword evidence="1" id="KW-0732">Signal</keyword>
<dbReference type="Proteomes" id="UP000503096">
    <property type="component" value="Chromosome"/>
</dbReference>
<sequence>MLFAIAAATAGAPAHAEQPATDTTAPFSVNARLNFSMVYPRFLRFRVGTAGATVNLMTFTVAAASVGAATPVAATGGDAGGSAVNVEVVGNNGQVTITPTNSSTNLGIGTGTASDGRINYNQIATTTSLAQLPAPVLSNTGGAPVLPTLNTALVTNRTAVWTYSYLNQTIPSAGTYGGTVVARGGRVTYTATMP</sequence>
<dbReference type="EMBL" id="CP053073">
    <property type="protein sequence ID" value="QJR13883.1"/>
    <property type="molecule type" value="Genomic_DNA"/>
</dbReference>
<accession>A0A6M4H5F1</accession>
<name>A0A6M4H5F1_9PROT</name>
<keyword evidence="3" id="KW-1185">Reference proteome</keyword>
<proteinExistence type="predicted"/>